<evidence type="ECO:0000313" key="3">
    <source>
        <dbReference type="EMBL" id="MBJ7881049.1"/>
    </source>
</evidence>
<dbReference type="Gene3D" id="1.50.10.10">
    <property type="match status" value="2"/>
</dbReference>
<evidence type="ECO:0000259" key="1">
    <source>
        <dbReference type="Pfam" id="PF21152"/>
    </source>
</evidence>
<dbReference type="PANTHER" id="PTHR23403">
    <property type="entry name" value="TREHALASE"/>
    <property type="match status" value="1"/>
</dbReference>
<dbReference type="RefSeq" id="WP_199599162.1">
    <property type="nucleotide sequence ID" value="NZ_JAEHJZ010000024.1"/>
</dbReference>
<gene>
    <name evidence="3" type="ORF">JEM65_10385</name>
</gene>
<dbReference type="Pfam" id="PF21152">
    <property type="entry name" value="YgjK_N"/>
    <property type="match status" value="1"/>
</dbReference>
<sequence length="667" mass="76106">MIKHLFVFGLMLNLGCNTSKESQKTEDTASFLNFSKNSLDYHSTPKDAKDRSGLMFSDQGAWFAYGQPKESKASIGFSGPFLMTQQNGVWLSVSFMGATIKVDDTFEPLTTESSHSYASHLENYYSSKRLSIQDLLVFKNGHTALVQTKIKNTGDKTIHVELLWENTPILIDGISLSQKDHTITVNSTKTNAKGYLTFPKDIKIELVDSLQYKAKNVLTLKPNESKEIIVAQTFIFPEYSWDEEKQGIANVSFDSVFSARKSEKNGQLKSIIENRKPEFMDDKYAEVLAKSHLTLQNNWRIPAGELTQEGLFPSYHYIGFHGFWAWDSWKHAVGLSYYDLDLAKNQMRAMFDFQSDDGFIVDCVFRDTTIEAHNYRDTKPPLSAWAVAKIYEKDKDVEFVKELYPKLKKYHQWWYAKRDHDQDGLCEYGSTDGTVIAAKWESGMDNAIRFDHSKILKNGEGAYSLDQESVDLNAYLYAEKLYLSELAEVINKLEDAKFYKNEAEILKDKIQQQFYDPEDGWFYDTTIDGKTFIKGEGSEGWTALWANAATQEQANAVKLKMMDPEKFYTKVPFQTMSADHEKFNPLKGYWRGPNWLDQAYFGVEGLRNYGFYTEANQATTQIIDGANGVLGKGPAIRENYHPITGEGLNAQNFSWSAAHLIMLLQND</sequence>
<evidence type="ECO:0000259" key="2">
    <source>
        <dbReference type="Pfam" id="PF22422"/>
    </source>
</evidence>
<dbReference type="SUPFAM" id="SSF48208">
    <property type="entry name" value="Six-hairpin glycosidases"/>
    <property type="match status" value="1"/>
</dbReference>
<keyword evidence="4" id="KW-1185">Reference proteome</keyword>
<dbReference type="PANTHER" id="PTHR23403:SF1">
    <property type="entry name" value="TREHALASE"/>
    <property type="match status" value="1"/>
</dbReference>
<dbReference type="GO" id="GO:0005993">
    <property type="term" value="P:trehalose catabolic process"/>
    <property type="evidence" value="ECO:0007669"/>
    <property type="project" value="TreeGrafter"/>
</dbReference>
<dbReference type="GO" id="GO:0004555">
    <property type="term" value="F:alpha,alpha-trehalase activity"/>
    <property type="evidence" value="ECO:0007669"/>
    <property type="project" value="InterPro"/>
</dbReference>
<reference evidence="3 4" key="1">
    <citation type="submission" date="2020-09" db="EMBL/GenBank/DDBJ databases">
        <title>Draft genome of Gelidibacter salicanalis PAMC21136.</title>
        <authorList>
            <person name="Park H."/>
        </authorList>
    </citation>
    <scope>NUCLEOTIDE SEQUENCE [LARGE SCALE GENOMIC DNA]</scope>
    <source>
        <strain evidence="3 4">PAMC21136</strain>
    </source>
</reference>
<dbReference type="InterPro" id="IPR012341">
    <property type="entry name" value="6hp_glycosidase-like_sf"/>
</dbReference>
<feature type="domain" description="Mannosylglycerate hydrolase MGH1-like glycoside hydrolase" evidence="2">
    <location>
        <begin position="323"/>
        <end position="656"/>
    </location>
</feature>
<dbReference type="Gene3D" id="2.70.98.50">
    <property type="entry name" value="putative glycoside hydrolase family protein from bacillus halodurans"/>
    <property type="match status" value="1"/>
</dbReference>
<evidence type="ECO:0000313" key="4">
    <source>
        <dbReference type="Proteomes" id="UP000662373"/>
    </source>
</evidence>
<comment type="caution">
    <text evidence="3">The sequence shown here is derived from an EMBL/GenBank/DDBJ whole genome shotgun (WGS) entry which is preliminary data.</text>
</comment>
<feature type="domain" description="Glucosidase YgjK N-terminal" evidence="1">
    <location>
        <begin position="56"/>
        <end position="166"/>
    </location>
</feature>
<protein>
    <submittedName>
        <fullName evidence="3">Trehalase</fullName>
    </submittedName>
</protein>
<dbReference type="AlphaFoldDB" id="A0A934KPG0"/>
<dbReference type="EMBL" id="JAEHJZ010000024">
    <property type="protein sequence ID" value="MBJ7881049.1"/>
    <property type="molecule type" value="Genomic_DNA"/>
</dbReference>
<dbReference type="InterPro" id="IPR001661">
    <property type="entry name" value="Glyco_hydro_37"/>
</dbReference>
<dbReference type="Proteomes" id="UP000662373">
    <property type="component" value="Unassembled WGS sequence"/>
</dbReference>
<name>A0A934KPG0_9FLAO</name>
<dbReference type="Pfam" id="PF22422">
    <property type="entry name" value="MGH1-like_GH"/>
    <property type="match status" value="1"/>
</dbReference>
<accession>A0A934KPG0</accession>
<proteinExistence type="predicted"/>
<organism evidence="3 4">
    <name type="scientific">Gelidibacter salicanalis</name>
    <dbReference type="NCBI Taxonomy" id="291193"/>
    <lineage>
        <taxon>Bacteria</taxon>
        <taxon>Pseudomonadati</taxon>
        <taxon>Bacteroidota</taxon>
        <taxon>Flavobacteriia</taxon>
        <taxon>Flavobacteriales</taxon>
        <taxon>Flavobacteriaceae</taxon>
        <taxon>Gelidibacter</taxon>
    </lineage>
</organism>
<dbReference type="InterPro" id="IPR054491">
    <property type="entry name" value="MGH1-like_GH"/>
</dbReference>
<dbReference type="InterPro" id="IPR008928">
    <property type="entry name" value="6-hairpin_glycosidase_sf"/>
</dbReference>
<dbReference type="InterPro" id="IPR048450">
    <property type="entry name" value="YgjK_N"/>
</dbReference>